<evidence type="ECO:0000313" key="2">
    <source>
        <dbReference type="EMBL" id="EIJ81604.1"/>
    </source>
</evidence>
<protein>
    <recommendedName>
        <fullName evidence="4">DUF3397 domain-containing protein</fullName>
    </recommendedName>
</protein>
<evidence type="ECO:0000313" key="3">
    <source>
        <dbReference type="Proteomes" id="UP000010523"/>
    </source>
</evidence>
<dbReference type="eggNOG" id="ENOG5033HF9">
    <property type="taxonomic scope" value="Bacteria"/>
</dbReference>
<dbReference type="InterPro" id="IPR016945">
    <property type="entry name" value="UCP030092"/>
</dbReference>
<name>I3E533_BACMT</name>
<dbReference type="OrthoDB" id="2353183at2"/>
<keyword evidence="3" id="KW-1185">Reference proteome</keyword>
<keyword evidence="1" id="KW-0472">Membrane</keyword>
<feature type="transmembrane region" description="Helical" evidence="1">
    <location>
        <begin position="6"/>
        <end position="26"/>
    </location>
</feature>
<reference evidence="2 3" key="1">
    <citation type="journal article" date="2012" name="Appl. Environ. Microbiol.">
        <title>Genome Sequence of Thermotolerant Bacillus methanolicus: Features and Regulation Related to Methylotrophy and Production of L-Lysine and L-Glutamate from Methanol.</title>
        <authorList>
            <person name="Heggeset T.M."/>
            <person name="Krog A."/>
            <person name="Balzer S."/>
            <person name="Wentzel A."/>
            <person name="Ellingsen T.E."/>
            <person name="Brautaset T."/>
        </authorList>
    </citation>
    <scope>NUCLEOTIDE SEQUENCE [LARGE SCALE GENOMIC DNA]</scope>
    <source>
        <strain evidence="2 3">PB1</strain>
    </source>
</reference>
<sequence length="130" mass="15050">MSSVFSAVIATIVTIPLLGYLIVFIISKQLTRNHRRSVHLAIDVSTLLLIVSVHYITVVIWEKSFLGIIFITILMTGIIFVIIHWKTKEEIIFLQLFKGIWRFNFLLFFSAYIVLVLYGLIQRVAYSVFL</sequence>
<dbReference type="InterPro" id="IPR024515">
    <property type="entry name" value="DUF3397"/>
</dbReference>
<keyword evidence="1" id="KW-0812">Transmembrane</keyword>
<accession>I3E533</accession>
<feature type="transmembrane region" description="Helical" evidence="1">
    <location>
        <begin position="103"/>
        <end position="121"/>
    </location>
</feature>
<keyword evidence="1" id="KW-1133">Transmembrane helix</keyword>
<evidence type="ECO:0000256" key="1">
    <source>
        <dbReference type="SAM" id="Phobius"/>
    </source>
</evidence>
<dbReference type="PIRSF" id="PIRSF030092">
    <property type="entry name" value="UCP030092"/>
    <property type="match status" value="1"/>
</dbReference>
<dbReference type="EMBL" id="AFEU01000001">
    <property type="protein sequence ID" value="EIJ81604.1"/>
    <property type="molecule type" value="Genomic_DNA"/>
</dbReference>
<dbReference type="RefSeq" id="WP_003350323.1">
    <property type="nucleotide sequence ID" value="NZ_AFEU01000001.1"/>
</dbReference>
<comment type="caution">
    <text evidence="2">The sequence shown here is derived from an EMBL/GenBank/DDBJ whole genome shotgun (WGS) entry which is preliminary data.</text>
</comment>
<dbReference type="Proteomes" id="UP000010523">
    <property type="component" value="Unassembled WGS sequence"/>
</dbReference>
<dbReference type="PATRIC" id="fig|997296.3.peg.376"/>
<gene>
    <name evidence="2" type="ORF">PB1_01635</name>
</gene>
<dbReference type="Pfam" id="PF11877">
    <property type="entry name" value="DUF3397"/>
    <property type="match status" value="1"/>
</dbReference>
<evidence type="ECO:0008006" key="4">
    <source>
        <dbReference type="Google" id="ProtNLM"/>
    </source>
</evidence>
<proteinExistence type="predicted"/>
<organism evidence="2 3">
    <name type="scientific">Bacillus methanolicus PB1</name>
    <dbReference type="NCBI Taxonomy" id="997296"/>
    <lineage>
        <taxon>Bacteria</taxon>
        <taxon>Bacillati</taxon>
        <taxon>Bacillota</taxon>
        <taxon>Bacilli</taxon>
        <taxon>Bacillales</taxon>
        <taxon>Bacillaceae</taxon>
        <taxon>Bacillus</taxon>
    </lineage>
</organism>
<dbReference type="STRING" id="997296.PB1_01635"/>
<feature type="transmembrane region" description="Helical" evidence="1">
    <location>
        <begin position="38"/>
        <end position="58"/>
    </location>
</feature>
<feature type="transmembrane region" description="Helical" evidence="1">
    <location>
        <begin position="64"/>
        <end position="83"/>
    </location>
</feature>
<dbReference type="AlphaFoldDB" id="I3E533"/>